<dbReference type="Pfam" id="PF00512">
    <property type="entry name" value="HisKA"/>
    <property type="match status" value="1"/>
</dbReference>
<dbReference type="PANTHER" id="PTHR43711:SF13">
    <property type="entry name" value="DRUG SENSORY PROTEIN A"/>
    <property type="match status" value="1"/>
</dbReference>
<dbReference type="NCBIfam" id="TIGR00229">
    <property type="entry name" value="sensory_box"/>
    <property type="match status" value="1"/>
</dbReference>
<dbReference type="SMART" id="SM00304">
    <property type="entry name" value="HAMP"/>
    <property type="match status" value="1"/>
</dbReference>
<accession>A0A171DFZ0</accession>
<dbReference type="Proteomes" id="UP000182631">
    <property type="component" value="Unassembled WGS sequence"/>
</dbReference>
<keyword evidence="4" id="KW-0597">Phosphoprotein</keyword>
<proteinExistence type="predicted"/>
<dbReference type="InterPro" id="IPR036097">
    <property type="entry name" value="HisK_dim/P_sf"/>
</dbReference>
<comment type="catalytic activity">
    <reaction evidence="1">
        <text>ATP + protein L-histidine = ADP + protein N-phospho-L-histidine.</text>
        <dbReference type="EC" id="2.7.13.3"/>
    </reaction>
</comment>
<dbReference type="PROSITE" id="PS50885">
    <property type="entry name" value="HAMP"/>
    <property type="match status" value="1"/>
</dbReference>
<keyword evidence="9" id="KW-0472">Membrane</keyword>
<dbReference type="EC" id="2.7.13.3" evidence="3"/>
<dbReference type="InterPro" id="IPR035965">
    <property type="entry name" value="PAS-like_dom_sf"/>
</dbReference>
<evidence type="ECO:0000256" key="1">
    <source>
        <dbReference type="ARBA" id="ARBA00000085"/>
    </source>
</evidence>
<dbReference type="InterPro" id="IPR036890">
    <property type="entry name" value="HATPase_C_sf"/>
</dbReference>
<feature type="domain" description="Histidine kinase" evidence="10">
    <location>
        <begin position="410"/>
        <end position="648"/>
    </location>
</feature>
<dbReference type="EMBL" id="FITM01000063">
    <property type="protein sequence ID" value="SAY38632.1"/>
    <property type="molecule type" value="Genomic_DNA"/>
</dbReference>
<dbReference type="InterPro" id="IPR013767">
    <property type="entry name" value="PAS_fold"/>
</dbReference>
<organism evidence="13 14">
    <name type="scientific">Candidatus Synechococcus spongiarum</name>
    <dbReference type="NCBI Taxonomy" id="431041"/>
    <lineage>
        <taxon>Bacteria</taxon>
        <taxon>Bacillati</taxon>
        <taxon>Cyanobacteriota</taxon>
        <taxon>Cyanophyceae</taxon>
        <taxon>Synechococcales</taxon>
        <taxon>Synechococcaceae</taxon>
        <taxon>Synechococcus</taxon>
    </lineage>
</organism>
<dbReference type="AlphaFoldDB" id="A0A171DFZ0"/>
<feature type="transmembrane region" description="Helical" evidence="9">
    <location>
        <begin position="191"/>
        <end position="212"/>
    </location>
</feature>
<dbReference type="InterPro" id="IPR003661">
    <property type="entry name" value="HisK_dim/P_dom"/>
</dbReference>
<dbReference type="OrthoDB" id="9813151at2"/>
<dbReference type="SMART" id="SM00091">
    <property type="entry name" value="PAS"/>
    <property type="match status" value="1"/>
</dbReference>
<dbReference type="CDD" id="cd00082">
    <property type="entry name" value="HisKA"/>
    <property type="match status" value="1"/>
</dbReference>
<keyword evidence="14" id="KW-1185">Reference proteome</keyword>
<evidence type="ECO:0000256" key="3">
    <source>
        <dbReference type="ARBA" id="ARBA00012438"/>
    </source>
</evidence>
<feature type="coiled-coil region" evidence="8">
    <location>
        <begin position="263"/>
        <end position="290"/>
    </location>
</feature>
<dbReference type="CDD" id="cd00130">
    <property type="entry name" value="PAS"/>
    <property type="match status" value="1"/>
</dbReference>
<dbReference type="Gene3D" id="1.10.287.130">
    <property type="match status" value="1"/>
</dbReference>
<dbReference type="SMART" id="SM00388">
    <property type="entry name" value="HisKA"/>
    <property type="match status" value="1"/>
</dbReference>
<dbReference type="Pfam" id="PF02518">
    <property type="entry name" value="HATPase_c"/>
    <property type="match status" value="1"/>
</dbReference>
<keyword evidence="7" id="KW-0902">Two-component regulatory system</keyword>
<evidence type="ECO:0000256" key="5">
    <source>
        <dbReference type="ARBA" id="ARBA00022679"/>
    </source>
</evidence>
<gene>
    <name evidence="13" type="ORF">FLM9_533</name>
</gene>
<keyword evidence="5" id="KW-0808">Transferase</keyword>
<dbReference type="PROSITE" id="PS50109">
    <property type="entry name" value="HIS_KIN"/>
    <property type="match status" value="1"/>
</dbReference>
<evidence type="ECO:0000259" key="10">
    <source>
        <dbReference type="PROSITE" id="PS50109"/>
    </source>
</evidence>
<keyword evidence="9" id="KW-1133">Transmembrane helix</keyword>
<dbReference type="InterPro" id="IPR050736">
    <property type="entry name" value="Sensor_HK_Regulatory"/>
</dbReference>
<feature type="domain" description="PAS" evidence="11">
    <location>
        <begin position="280"/>
        <end position="350"/>
    </location>
</feature>
<dbReference type="InterPro" id="IPR003594">
    <property type="entry name" value="HATPase_dom"/>
</dbReference>
<dbReference type="FunFam" id="1.10.287.130:FF:000001">
    <property type="entry name" value="Two-component sensor histidine kinase"/>
    <property type="match status" value="1"/>
</dbReference>
<dbReference type="InterPro" id="IPR004358">
    <property type="entry name" value="Sig_transdc_His_kin-like_C"/>
</dbReference>
<dbReference type="PROSITE" id="PS50112">
    <property type="entry name" value="PAS"/>
    <property type="match status" value="1"/>
</dbReference>
<evidence type="ECO:0000259" key="12">
    <source>
        <dbReference type="PROSITE" id="PS50885"/>
    </source>
</evidence>
<feature type="transmembrane region" description="Helical" evidence="9">
    <location>
        <begin position="24"/>
        <end position="44"/>
    </location>
</feature>
<evidence type="ECO:0000313" key="14">
    <source>
        <dbReference type="Proteomes" id="UP000182631"/>
    </source>
</evidence>
<dbReference type="SUPFAM" id="SSF47384">
    <property type="entry name" value="Homodimeric domain of signal transducing histidine kinase"/>
    <property type="match status" value="1"/>
</dbReference>
<dbReference type="Gene3D" id="6.10.340.10">
    <property type="match status" value="1"/>
</dbReference>
<dbReference type="Gene3D" id="3.30.565.10">
    <property type="entry name" value="Histidine kinase-like ATPase, C-terminal domain"/>
    <property type="match status" value="1"/>
</dbReference>
<dbReference type="GO" id="GO:0016020">
    <property type="term" value="C:membrane"/>
    <property type="evidence" value="ECO:0007669"/>
    <property type="project" value="UniProtKB-SubCell"/>
</dbReference>
<dbReference type="GO" id="GO:0000155">
    <property type="term" value="F:phosphorelay sensor kinase activity"/>
    <property type="evidence" value="ECO:0007669"/>
    <property type="project" value="InterPro"/>
</dbReference>
<evidence type="ECO:0000259" key="11">
    <source>
        <dbReference type="PROSITE" id="PS50112"/>
    </source>
</evidence>
<name>A0A171DFZ0_9SYNE</name>
<dbReference type="InterPro" id="IPR000014">
    <property type="entry name" value="PAS"/>
</dbReference>
<protein>
    <recommendedName>
        <fullName evidence="3">histidine kinase</fullName>
        <ecNumber evidence="3">2.7.13.3</ecNumber>
    </recommendedName>
</protein>
<dbReference type="Pfam" id="PF00989">
    <property type="entry name" value="PAS"/>
    <property type="match status" value="1"/>
</dbReference>
<comment type="subcellular location">
    <subcellularLocation>
        <location evidence="2">Membrane</location>
    </subcellularLocation>
</comment>
<evidence type="ECO:0000256" key="2">
    <source>
        <dbReference type="ARBA" id="ARBA00004370"/>
    </source>
</evidence>
<dbReference type="PANTHER" id="PTHR43711">
    <property type="entry name" value="TWO-COMPONENT HISTIDINE KINASE"/>
    <property type="match status" value="1"/>
</dbReference>
<dbReference type="SUPFAM" id="SSF55874">
    <property type="entry name" value="ATPase domain of HSP90 chaperone/DNA topoisomerase II/histidine kinase"/>
    <property type="match status" value="1"/>
</dbReference>
<dbReference type="SUPFAM" id="SSF55785">
    <property type="entry name" value="PYP-like sensor domain (PAS domain)"/>
    <property type="match status" value="1"/>
</dbReference>
<evidence type="ECO:0000256" key="8">
    <source>
        <dbReference type="SAM" id="Coils"/>
    </source>
</evidence>
<evidence type="ECO:0000313" key="13">
    <source>
        <dbReference type="EMBL" id="SAY38632.1"/>
    </source>
</evidence>
<dbReference type="Gene3D" id="3.30.450.20">
    <property type="entry name" value="PAS domain"/>
    <property type="match status" value="1"/>
</dbReference>
<evidence type="ECO:0000256" key="4">
    <source>
        <dbReference type="ARBA" id="ARBA00022553"/>
    </source>
</evidence>
<dbReference type="PRINTS" id="PR00344">
    <property type="entry name" value="BCTRLSENSOR"/>
</dbReference>
<keyword evidence="6 13" id="KW-0418">Kinase</keyword>
<evidence type="ECO:0000256" key="9">
    <source>
        <dbReference type="SAM" id="Phobius"/>
    </source>
</evidence>
<dbReference type="InterPro" id="IPR003660">
    <property type="entry name" value="HAMP_dom"/>
</dbReference>
<sequence length="677" mass="74926">MDTLKALLAALRQWWSEFTLQAKLLALSTLVVSLIMTGLTFFSLSSIQADARLSDTRYARDVGLLLAANVTSLVAEGQDRQLITVANRFWQQSNSIRYILFADPDGVIYLNLPLANTDEDSTLLLSRRLELPDTIYDRPGDPLVRQHLSPDGQVTDVFVPLMANGQRLGVVALGLNPNEIVLNTTALTRKVTISVFIAIWVLVILGAVFNALTITHPIKALLHGVRKITAGQFSTRIALPMGGELRELLEGFNAMASQLEVYKAANIEELKVANQELKVAQAQQQSLIATMADGAMLLDDQGCVVLTNPTSQRLFRWEARKLVGEPLVNLLPESLLMDVGEALQQVLAGEHATRDIRCSFGSPTRTLRIVLVAVTDTDPSSRVLKGVTVTLQDLSREVELNAAKSRFISNVSHELRTPLFNIKTYVETLHDLWTQISDEERSEFLATANAETDRLTRLVNDVLDLSRLESGQEFHFEPMELRPALEQTLRNYRLNASDKGVRLLCEVEPGLPRVQANFDLLLQVLDNLMGNALKFTPSGGAVCLRAYLWPDSCPVPELSTVVTTNDLTSRLPRFRVEVSDTGCGMNELDQAQIFERFYRAENTVHTEQGTGLGLAIVRNIMEKQGSVPKLVSKPGVGTTFWFELPLEGSDDDELDLVAERVQADTATTTVTPRRRSG</sequence>
<reference evidence="14" key="1">
    <citation type="submission" date="2016-02" db="EMBL/GenBank/DDBJ databases">
        <authorList>
            <person name="liu f."/>
        </authorList>
    </citation>
    <scope>NUCLEOTIDE SEQUENCE [LARGE SCALE GENOMIC DNA]</scope>
</reference>
<dbReference type="CDD" id="cd06225">
    <property type="entry name" value="HAMP"/>
    <property type="match status" value="1"/>
</dbReference>
<dbReference type="SMART" id="SM00387">
    <property type="entry name" value="HATPase_c"/>
    <property type="match status" value="1"/>
</dbReference>
<dbReference type="GO" id="GO:0006355">
    <property type="term" value="P:regulation of DNA-templated transcription"/>
    <property type="evidence" value="ECO:0007669"/>
    <property type="project" value="InterPro"/>
</dbReference>
<keyword evidence="9" id="KW-0812">Transmembrane</keyword>
<evidence type="ECO:0000256" key="6">
    <source>
        <dbReference type="ARBA" id="ARBA00022777"/>
    </source>
</evidence>
<feature type="domain" description="HAMP" evidence="12">
    <location>
        <begin position="212"/>
        <end position="264"/>
    </location>
</feature>
<keyword evidence="8" id="KW-0175">Coiled coil</keyword>
<dbReference type="SUPFAM" id="SSF158472">
    <property type="entry name" value="HAMP domain-like"/>
    <property type="match status" value="1"/>
</dbReference>
<dbReference type="RefSeq" id="WP_074457086.1">
    <property type="nucleotide sequence ID" value="NZ_FITM01000063.1"/>
</dbReference>
<dbReference type="Pfam" id="PF00672">
    <property type="entry name" value="HAMP"/>
    <property type="match status" value="1"/>
</dbReference>
<evidence type="ECO:0000256" key="7">
    <source>
        <dbReference type="ARBA" id="ARBA00023012"/>
    </source>
</evidence>
<dbReference type="InterPro" id="IPR005467">
    <property type="entry name" value="His_kinase_dom"/>
</dbReference>